<dbReference type="PANTHER" id="PTHR46371">
    <property type="entry name" value="OS04G0464100 PROTEIN"/>
    <property type="match status" value="1"/>
</dbReference>
<dbReference type="AlphaFoldDB" id="A0ABD3D7X7"/>
<dbReference type="EMBL" id="JAVIJP010000019">
    <property type="protein sequence ID" value="KAL3638318.1"/>
    <property type="molecule type" value="Genomic_DNA"/>
</dbReference>
<organism evidence="1 2">
    <name type="scientific">Castilleja foliolosa</name>
    <dbReference type="NCBI Taxonomy" id="1961234"/>
    <lineage>
        <taxon>Eukaryota</taxon>
        <taxon>Viridiplantae</taxon>
        <taxon>Streptophyta</taxon>
        <taxon>Embryophyta</taxon>
        <taxon>Tracheophyta</taxon>
        <taxon>Spermatophyta</taxon>
        <taxon>Magnoliopsida</taxon>
        <taxon>eudicotyledons</taxon>
        <taxon>Gunneridae</taxon>
        <taxon>Pentapetalae</taxon>
        <taxon>asterids</taxon>
        <taxon>lamiids</taxon>
        <taxon>Lamiales</taxon>
        <taxon>Orobanchaceae</taxon>
        <taxon>Pedicularideae</taxon>
        <taxon>Castillejinae</taxon>
        <taxon>Castilleja</taxon>
    </lineage>
</organism>
<sequence length="121" mass="13269">MKTKIVVKVCMNDEKSRRKALKLSVGISGVESVALKGPDMNQVEVMGEGIDAVALTRQLRKNVAHTELVSLGEVKKVEAPAAVVTPTPPVVWGHVPQYWNDRYVVREVMISPSQDPSCTIM</sequence>
<dbReference type="Gene3D" id="3.30.70.100">
    <property type="match status" value="1"/>
</dbReference>
<evidence type="ECO:0000313" key="2">
    <source>
        <dbReference type="Proteomes" id="UP001632038"/>
    </source>
</evidence>
<gene>
    <name evidence="1" type="ORF">CASFOL_017689</name>
</gene>
<accession>A0ABD3D7X7</accession>
<dbReference type="InterPro" id="IPR044296">
    <property type="entry name" value="HIPP46"/>
</dbReference>
<keyword evidence="2" id="KW-1185">Reference proteome</keyword>
<name>A0ABD3D7X7_9LAMI</name>
<dbReference type="Proteomes" id="UP001632038">
    <property type="component" value="Unassembled WGS sequence"/>
</dbReference>
<comment type="caution">
    <text evidence="1">The sequence shown here is derived from an EMBL/GenBank/DDBJ whole genome shotgun (WGS) entry which is preliminary data.</text>
</comment>
<proteinExistence type="predicted"/>
<evidence type="ECO:0000313" key="1">
    <source>
        <dbReference type="EMBL" id="KAL3638318.1"/>
    </source>
</evidence>
<protein>
    <submittedName>
        <fullName evidence="1">Uncharacterized protein</fullName>
    </submittedName>
</protein>
<reference evidence="2" key="1">
    <citation type="journal article" date="2024" name="IScience">
        <title>Strigolactones Initiate the Formation of Haustorium-like Structures in Castilleja.</title>
        <authorList>
            <person name="Buerger M."/>
            <person name="Peterson D."/>
            <person name="Chory J."/>
        </authorList>
    </citation>
    <scope>NUCLEOTIDE SEQUENCE [LARGE SCALE GENOMIC DNA]</scope>
</reference>